<dbReference type="EMBL" id="AMQM01007815">
    <property type="status" value="NOT_ANNOTATED_CDS"/>
    <property type="molecule type" value="Genomic_DNA"/>
</dbReference>
<reference evidence="3" key="3">
    <citation type="submission" date="2015-06" db="UniProtKB">
        <authorList>
            <consortium name="EnsemblMetazoa"/>
        </authorList>
    </citation>
    <scope>IDENTIFICATION</scope>
</reference>
<dbReference type="EnsemblMetazoa" id="HelroT181803">
    <property type="protein sequence ID" value="HelroP181803"/>
    <property type="gene ID" value="HelroG181803"/>
</dbReference>
<dbReference type="HOGENOM" id="CLU_596252_0_0_1"/>
<dbReference type="Proteomes" id="UP000015101">
    <property type="component" value="Unassembled WGS sequence"/>
</dbReference>
<evidence type="ECO:0000256" key="1">
    <source>
        <dbReference type="SAM" id="MobiDB-lite"/>
    </source>
</evidence>
<accession>T1FHC4</accession>
<feature type="region of interest" description="Disordered" evidence="1">
    <location>
        <begin position="120"/>
        <end position="158"/>
    </location>
</feature>
<evidence type="ECO:0000313" key="4">
    <source>
        <dbReference type="Proteomes" id="UP000015101"/>
    </source>
</evidence>
<reference evidence="4" key="1">
    <citation type="submission" date="2012-12" db="EMBL/GenBank/DDBJ databases">
        <authorList>
            <person name="Hellsten U."/>
            <person name="Grimwood J."/>
            <person name="Chapman J.A."/>
            <person name="Shapiro H."/>
            <person name="Aerts A."/>
            <person name="Otillar R.P."/>
            <person name="Terry A.Y."/>
            <person name="Boore J.L."/>
            <person name="Simakov O."/>
            <person name="Marletaz F."/>
            <person name="Cho S.-J."/>
            <person name="Edsinger-Gonzales E."/>
            <person name="Havlak P."/>
            <person name="Kuo D.-H."/>
            <person name="Larsson T."/>
            <person name="Lv J."/>
            <person name="Arendt D."/>
            <person name="Savage R."/>
            <person name="Osoegawa K."/>
            <person name="de Jong P."/>
            <person name="Lindberg D.R."/>
            <person name="Seaver E.C."/>
            <person name="Weisblat D.A."/>
            <person name="Putnam N.H."/>
            <person name="Grigoriev I.V."/>
            <person name="Rokhsar D.S."/>
        </authorList>
    </citation>
    <scope>NUCLEOTIDE SEQUENCE</scope>
</reference>
<proteinExistence type="predicted"/>
<keyword evidence="4" id="KW-1185">Reference proteome</keyword>
<feature type="region of interest" description="Disordered" evidence="1">
    <location>
        <begin position="436"/>
        <end position="459"/>
    </location>
</feature>
<reference evidence="2 4" key="2">
    <citation type="journal article" date="2013" name="Nature">
        <title>Insights into bilaterian evolution from three spiralian genomes.</title>
        <authorList>
            <person name="Simakov O."/>
            <person name="Marletaz F."/>
            <person name="Cho S.J."/>
            <person name="Edsinger-Gonzales E."/>
            <person name="Havlak P."/>
            <person name="Hellsten U."/>
            <person name="Kuo D.H."/>
            <person name="Larsson T."/>
            <person name="Lv J."/>
            <person name="Arendt D."/>
            <person name="Savage R."/>
            <person name="Osoegawa K."/>
            <person name="de Jong P."/>
            <person name="Grimwood J."/>
            <person name="Chapman J.A."/>
            <person name="Shapiro H."/>
            <person name="Aerts A."/>
            <person name="Otillar R.P."/>
            <person name="Terry A.Y."/>
            <person name="Boore J.L."/>
            <person name="Grigoriev I.V."/>
            <person name="Lindberg D.R."/>
            <person name="Seaver E.C."/>
            <person name="Weisblat D.A."/>
            <person name="Putnam N.H."/>
            <person name="Rokhsar D.S."/>
        </authorList>
    </citation>
    <scope>NUCLEOTIDE SEQUENCE</scope>
</reference>
<dbReference type="InParanoid" id="T1FHC4"/>
<dbReference type="EMBL" id="KB097673">
    <property type="protein sequence ID" value="ESN92027.1"/>
    <property type="molecule type" value="Genomic_DNA"/>
</dbReference>
<dbReference type="GeneID" id="20208223"/>
<gene>
    <name evidence="3" type="primary">20208223</name>
    <name evidence="2" type="ORF">HELRODRAFT_181803</name>
</gene>
<evidence type="ECO:0000313" key="3">
    <source>
        <dbReference type="EnsemblMetazoa" id="HelroP181803"/>
    </source>
</evidence>
<name>T1FHC4_HELRO</name>
<protein>
    <submittedName>
        <fullName evidence="2 3">Uncharacterized protein</fullName>
    </submittedName>
</protein>
<organism evidence="3 4">
    <name type="scientific">Helobdella robusta</name>
    <name type="common">Californian leech</name>
    <dbReference type="NCBI Taxonomy" id="6412"/>
    <lineage>
        <taxon>Eukaryota</taxon>
        <taxon>Metazoa</taxon>
        <taxon>Spiralia</taxon>
        <taxon>Lophotrochozoa</taxon>
        <taxon>Annelida</taxon>
        <taxon>Clitellata</taxon>
        <taxon>Hirudinea</taxon>
        <taxon>Rhynchobdellida</taxon>
        <taxon>Glossiphoniidae</taxon>
        <taxon>Helobdella</taxon>
    </lineage>
</organism>
<sequence>MKIHQRKHLQSLNAKKLWLENIENNEAARNNFAVKQIKSEYNPSGNYFEVEEDQTGERFSSSCTYDSNEYKEEEDRSERHPATALNFSYNNVRYRKRSQPEKSEKKCHYELRCPISFRIRTPPSPNKKLYKSGSPPLVRKLNSTKRPDKSGASSMQPRLIRRYRYPAASYGPPRPPRAPCPYRPCSPPCGPPCVPGCVPPCVPTCVPPCIPPCVPPCPPYVPCCPPCSPCPPPCDPFDPCDPCDPCDECDDCCCLPRCACPCPRNRLFCNGDALVWPPHPMAGRGRRSWYCDPYAWMGRGICCDPYAISGLNTFDDFMCDFDLMNCGCSPFKGYEPECDDCSTELTNAFLAHQLRQIRVMKNRCRNINCYKKLHCMDVQLTELIDQALKKKKILGKKGSKKKKMGEGGSQTGSEFELDDLKKKIAKYKLKYEQLKESMGVSEKPAAEAKPEGTNDGMTE</sequence>
<dbReference type="RefSeq" id="XP_009029836.1">
    <property type="nucleotide sequence ID" value="XM_009031588.1"/>
</dbReference>
<dbReference type="AlphaFoldDB" id="T1FHC4"/>
<dbReference type="CTD" id="20208223"/>
<evidence type="ECO:0000313" key="2">
    <source>
        <dbReference type="EMBL" id="ESN92027.1"/>
    </source>
</evidence>
<dbReference type="KEGG" id="hro:HELRODRAFT_181803"/>